<dbReference type="AlphaFoldDB" id="F4Y3Y3"/>
<gene>
    <name evidence="1" type="ORF">LYNGBM3L_74080</name>
</gene>
<sequence>MVPQFWGTSTSKLILVPPRIGGLGGQNSVSKNFSDILLERVDLAMKAARSQMTIMEQALALATALINEQNAQI</sequence>
<dbReference type="Proteomes" id="UP000003959">
    <property type="component" value="Unassembled WGS sequence"/>
</dbReference>
<organism evidence="1 2">
    <name type="scientific">Moorena producens 3L</name>
    <dbReference type="NCBI Taxonomy" id="489825"/>
    <lineage>
        <taxon>Bacteria</taxon>
        <taxon>Bacillati</taxon>
        <taxon>Cyanobacteriota</taxon>
        <taxon>Cyanophyceae</taxon>
        <taxon>Coleofasciculales</taxon>
        <taxon>Coleofasciculaceae</taxon>
        <taxon>Moorena</taxon>
    </lineage>
</organism>
<keyword evidence="2" id="KW-1185">Reference proteome</keyword>
<name>F4Y3Y3_9CYAN</name>
<protein>
    <submittedName>
        <fullName evidence="1">Uncharacterized protein</fullName>
    </submittedName>
</protein>
<reference evidence="2" key="1">
    <citation type="journal article" date="2011" name="Proc. Natl. Acad. Sci. U.S.A.">
        <title>Genomic insights into the physiology and ecology of the marine filamentous cyanobacterium Lyngbya majuscula.</title>
        <authorList>
            <person name="Jones A.C."/>
            <person name="Monroe E.A."/>
            <person name="Podell S."/>
            <person name="Hess W.R."/>
            <person name="Klages S."/>
            <person name="Esquenazi E."/>
            <person name="Niessen S."/>
            <person name="Hoover H."/>
            <person name="Rothmann M."/>
            <person name="Lasken R.S."/>
            <person name="Yates J.R.III."/>
            <person name="Reinhardt R."/>
            <person name="Kube M."/>
            <person name="Burkart M.D."/>
            <person name="Allen E.E."/>
            <person name="Dorrestein P.C."/>
            <person name="Gerwick W.H."/>
            <person name="Gerwick L."/>
        </authorList>
    </citation>
    <scope>NUCLEOTIDE SEQUENCE [LARGE SCALE GENOMIC DNA]</scope>
    <source>
        <strain evidence="2">3L</strain>
    </source>
</reference>
<evidence type="ECO:0000313" key="1">
    <source>
        <dbReference type="EMBL" id="EGJ28479.1"/>
    </source>
</evidence>
<proteinExistence type="predicted"/>
<dbReference type="HOGENOM" id="CLU_2700708_0_0_3"/>
<evidence type="ECO:0000313" key="2">
    <source>
        <dbReference type="Proteomes" id="UP000003959"/>
    </source>
</evidence>
<accession>F4Y3Y3</accession>
<dbReference type="EMBL" id="GL890974">
    <property type="protein sequence ID" value="EGJ28479.1"/>
    <property type="molecule type" value="Genomic_DNA"/>
</dbReference>